<comment type="subcellular location">
    <subcellularLocation>
        <location evidence="1">Endoplasmic reticulum membrane</location>
        <topology evidence="1">Single-pass membrane protein</topology>
    </subcellularLocation>
</comment>
<evidence type="ECO:0000313" key="11">
    <source>
        <dbReference type="EMBL" id="KAH7287714.1"/>
    </source>
</evidence>
<dbReference type="EMBL" id="CM035437">
    <property type="protein sequence ID" value="KAH7287713.1"/>
    <property type="molecule type" value="Genomic_DNA"/>
</dbReference>
<dbReference type="AlphaFoldDB" id="A0A8T2QVT8"/>
<dbReference type="EMBL" id="CM035437">
    <property type="protein sequence ID" value="KAH7287714.1"/>
    <property type="molecule type" value="Genomic_DNA"/>
</dbReference>
<evidence type="ECO:0000256" key="7">
    <source>
        <dbReference type="ARBA" id="ARBA00023136"/>
    </source>
</evidence>
<evidence type="ECO:0000313" key="12">
    <source>
        <dbReference type="Proteomes" id="UP000825935"/>
    </source>
</evidence>
<reference evidence="11" key="1">
    <citation type="submission" date="2021-08" db="EMBL/GenBank/DDBJ databases">
        <title>WGS assembly of Ceratopteris richardii.</title>
        <authorList>
            <person name="Marchant D.B."/>
            <person name="Chen G."/>
            <person name="Jenkins J."/>
            <person name="Shu S."/>
            <person name="Leebens-Mack J."/>
            <person name="Grimwood J."/>
            <person name="Schmutz J."/>
            <person name="Soltis P."/>
            <person name="Soltis D."/>
            <person name="Chen Z.-H."/>
        </authorList>
    </citation>
    <scope>NUCLEOTIDE SEQUENCE</scope>
    <source>
        <strain evidence="11">Whitten #5841</strain>
        <tissue evidence="11">Leaf</tissue>
    </source>
</reference>
<name>A0A8T2QVT8_CERRI</name>
<sequence>MAMQRTLGAEWGHAMLGLLCVVAACIGVCDAVSVVDVYRMIQYDLQGVPFGCRRAALNHHASSLLLFSNSSQASDLSRSVIIVPVARASIAILKDLIQKKQILGGLLLLLPSRFSSHGSADGSADSEDIDADMLENISELEQLLIHKTLPYPVYFAFENKKILSLLREVEENDAAGKHATAVTGGYKLVVPVSEPKKLATVSLSNLQAWLPGLRGDGDASQLPTIAVVASYDTFGVAPALSEGSDSNGSGVVALLELVRLFSRLYANPKTQGRYNILFGLTSGGPFNYNGTSKWLKGFDQRVRESIDYAICLNSIGTRSNNLLMHVSKPPDSIYIKQLYDVFKDVGSQIGLEVTLKHKKINISNSRVSWEHEQFSRHRVTAVTLSKIEHAPDLLEHSGGIADKREKVDPSAVAQVVKLTAESLASYIFGHQGSPIEVFADGSSLAVSHSYIGSWLELLSRTPRVAAFMSKSDPLIEAFRKELSEHTPEVSIHNEPFDSSFVFYNVPKAELSIYQVASVGLDLIILVAVSAYLFILFVVLVISTKSLDDLVVMFRRPPTKKFKGA</sequence>
<keyword evidence="7 9" id="KW-0472">Membrane</keyword>
<proteinExistence type="inferred from homology"/>
<dbReference type="InterPro" id="IPR016574">
    <property type="entry name" value="Nicalin"/>
</dbReference>
<organism evidence="11 12">
    <name type="scientific">Ceratopteris richardii</name>
    <name type="common">Triangle waterfern</name>
    <dbReference type="NCBI Taxonomy" id="49495"/>
    <lineage>
        <taxon>Eukaryota</taxon>
        <taxon>Viridiplantae</taxon>
        <taxon>Streptophyta</taxon>
        <taxon>Embryophyta</taxon>
        <taxon>Tracheophyta</taxon>
        <taxon>Polypodiopsida</taxon>
        <taxon>Polypodiidae</taxon>
        <taxon>Polypodiales</taxon>
        <taxon>Pteridineae</taxon>
        <taxon>Pteridaceae</taxon>
        <taxon>Parkerioideae</taxon>
        <taxon>Ceratopteris</taxon>
    </lineage>
</organism>
<evidence type="ECO:0000256" key="3">
    <source>
        <dbReference type="ARBA" id="ARBA00022692"/>
    </source>
</evidence>
<evidence type="ECO:0000256" key="10">
    <source>
        <dbReference type="SAM" id="SignalP"/>
    </source>
</evidence>
<evidence type="ECO:0000256" key="4">
    <source>
        <dbReference type="ARBA" id="ARBA00022729"/>
    </source>
</evidence>
<keyword evidence="5" id="KW-0256">Endoplasmic reticulum</keyword>
<dbReference type="PANTHER" id="PTHR31826">
    <property type="entry name" value="NICALIN"/>
    <property type="match status" value="1"/>
</dbReference>
<keyword evidence="4 10" id="KW-0732">Signal</keyword>
<evidence type="ECO:0008006" key="13">
    <source>
        <dbReference type="Google" id="ProtNLM"/>
    </source>
</evidence>
<keyword evidence="6 9" id="KW-1133">Transmembrane helix</keyword>
<feature type="chain" id="PRO_5036275820" description="Nicalin" evidence="10">
    <location>
        <begin position="32"/>
        <end position="564"/>
    </location>
</feature>
<dbReference type="Gene3D" id="3.40.630.10">
    <property type="entry name" value="Zn peptidases"/>
    <property type="match status" value="1"/>
</dbReference>
<evidence type="ECO:0000256" key="5">
    <source>
        <dbReference type="ARBA" id="ARBA00022824"/>
    </source>
</evidence>
<dbReference type="Pfam" id="PF05450">
    <property type="entry name" value="Nicastrin"/>
    <property type="match status" value="1"/>
</dbReference>
<keyword evidence="3 9" id="KW-0812">Transmembrane</keyword>
<dbReference type="OMA" id="WSTSRHC"/>
<comment type="caution">
    <text evidence="11">The sequence shown here is derived from an EMBL/GenBank/DDBJ whole genome shotgun (WGS) entry which is preliminary data.</text>
</comment>
<evidence type="ECO:0000256" key="2">
    <source>
        <dbReference type="ARBA" id="ARBA00007717"/>
    </source>
</evidence>
<keyword evidence="12" id="KW-1185">Reference proteome</keyword>
<feature type="transmembrane region" description="Helical" evidence="9">
    <location>
        <begin position="522"/>
        <end position="542"/>
    </location>
</feature>
<comment type="similarity">
    <text evidence="2">Belongs to the nicastrin family.</text>
</comment>
<dbReference type="Proteomes" id="UP000825935">
    <property type="component" value="Chromosome 32"/>
</dbReference>
<evidence type="ECO:0000256" key="9">
    <source>
        <dbReference type="SAM" id="Phobius"/>
    </source>
</evidence>
<dbReference type="GO" id="GO:0005789">
    <property type="term" value="C:endoplasmic reticulum membrane"/>
    <property type="evidence" value="ECO:0007669"/>
    <property type="project" value="UniProtKB-SubCell"/>
</dbReference>
<evidence type="ECO:0000256" key="1">
    <source>
        <dbReference type="ARBA" id="ARBA00004389"/>
    </source>
</evidence>
<evidence type="ECO:0000256" key="6">
    <source>
        <dbReference type="ARBA" id="ARBA00022989"/>
    </source>
</evidence>
<feature type="signal peptide" evidence="10">
    <location>
        <begin position="1"/>
        <end position="31"/>
    </location>
</feature>
<keyword evidence="8" id="KW-0325">Glycoprotein</keyword>
<evidence type="ECO:0000256" key="8">
    <source>
        <dbReference type="ARBA" id="ARBA00023180"/>
    </source>
</evidence>
<dbReference type="PROSITE" id="PS51257">
    <property type="entry name" value="PROKAR_LIPOPROTEIN"/>
    <property type="match status" value="1"/>
</dbReference>
<dbReference type="GO" id="GO:0009966">
    <property type="term" value="P:regulation of signal transduction"/>
    <property type="evidence" value="ECO:0007669"/>
    <property type="project" value="InterPro"/>
</dbReference>
<dbReference type="SUPFAM" id="SSF53187">
    <property type="entry name" value="Zn-dependent exopeptidases"/>
    <property type="match status" value="1"/>
</dbReference>
<protein>
    <recommendedName>
        <fullName evidence="13">Nicalin</fullName>
    </recommendedName>
</protein>
<dbReference type="InterPro" id="IPR018247">
    <property type="entry name" value="EF_Hand_1_Ca_BS"/>
</dbReference>
<accession>A0A8T2QVT8</accession>
<gene>
    <name evidence="11" type="ORF">KP509_32G070400</name>
</gene>
<dbReference type="PROSITE" id="PS00018">
    <property type="entry name" value="EF_HAND_1"/>
    <property type="match status" value="1"/>
</dbReference>
<dbReference type="OrthoDB" id="5913609at2759"/>
<dbReference type="CDD" id="cd03882">
    <property type="entry name" value="M28_nicalin_like"/>
    <property type="match status" value="1"/>
</dbReference>